<accession>A0ABR6XYU1</accession>
<sequence length="185" mass="21050">MKKLFKKFLVLAVVLGTYTSYANEVLEATTTFNYVTKGSQILVTDASGEVIYNGEVNYNGNLTKLFDFSQLKNGKYTVEITKGFEIEINTIEVKNNSVSYITANKKTIYKPVVRNENAKVLISKLDFDSNEMKVELYFEGELIKSETIKGNKVLNRVYKLDKTLTGDYTAIIKTNDRVFIENFTI</sequence>
<dbReference type="RefSeq" id="WP_186844754.1">
    <property type="nucleotide sequence ID" value="NZ_JACOME010000001.1"/>
</dbReference>
<feature type="signal peptide" evidence="1">
    <location>
        <begin position="1"/>
        <end position="22"/>
    </location>
</feature>
<dbReference type="EMBL" id="JACOME010000001">
    <property type="protein sequence ID" value="MBC3845651.1"/>
    <property type="molecule type" value="Genomic_DNA"/>
</dbReference>
<feature type="chain" id="PRO_5045599301" description="Por secretion system C-terminal sorting domain-containing protein" evidence="1">
    <location>
        <begin position="23"/>
        <end position="185"/>
    </location>
</feature>
<keyword evidence="3" id="KW-1185">Reference proteome</keyword>
<organism evidence="2 3">
    <name type="scientific">Winogradskyella echinorum</name>
    <dbReference type="NCBI Taxonomy" id="538189"/>
    <lineage>
        <taxon>Bacteria</taxon>
        <taxon>Pseudomonadati</taxon>
        <taxon>Bacteroidota</taxon>
        <taxon>Flavobacteriia</taxon>
        <taxon>Flavobacteriales</taxon>
        <taxon>Flavobacteriaceae</taxon>
        <taxon>Winogradskyella</taxon>
    </lineage>
</organism>
<reference evidence="2 3" key="1">
    <citation type="submission" date="2020-08" db="EMBL/GenBank/DDBJ databases">
        <title>Winogradskyella ouciana sp. nov., isolated from the hadal seawater of the Mariana Trench.</title>
        <authorList>
            <person name="He X."/>
        </authorList>
    </citation>
    <scope>NUCLEOTIDE SEQUENCE [LARGE SCALE GENOMIC DNA]</scope>
    <source>
        <strain evidence="2 3">KCTC 22026</strain>
    </source>
</reference>
<proteinExistence type="predicted"/>
<evidence type="ECO:0000256" key="1">
    <source>
        <dbReference type="SAM" id="SignalP"/>
    </source>
</evidence>
<dbReference type="Proteomes" id="UP000607435">
    <property type="component" value="Unassembled WGS sequence"/>
</dbReference>
<name>A0ABR6XYU1_9FLAO</name>
<gene>
    <name evidence="2" type="ORF">H6H04_04630</name>
</gene>
<keyword evidence="1" id="KW-0732">Signal</keyword>
<comment type="caution">
    <text evidence="2">The sequence shown here is derived from an EMBL/GenBank/DDBJ whole genome shotgun (WGS) entry which is preliminary data.</text>
</comment>
<evidence type="ECO:0008006" key="4">
    <source>
        <dbReference type="Google" id="ProtNLM"/>
    </source>
</evidence>
<protein>
    <recommendedName>
        <fullName evidence="4">Por secretion system C-terminal sorting domain-containing protein</fullName>
    </recommendedName>
</protein>
<evidence type="ECO:0000313" key="3">
    <source>
        <dbReference type="Proteomes" id="UP000607435"/>
    </source>
</evidence>
<evidence type="ECO:0000313" key="2">
    <source>
        <dbReference type="EMBL" id="MBC3845651.1"/>
    </source>
</evidence>